<sequence>MNNHEKIALKAVKISLLALLVLLILGSGCGWMLLNQTAAVAKMSHEQKELERRVESLEAQLTAILSKE</sequence>
<keyword evidence="3" id="KW-1185">Reference proteome</keyword>
<reference evidence="2 3" key="1">
    <citation type="journal article" date="2003" name="Proc. Natl. Acad. Sci. U.S.A.">
        <title>Complete genome sequence and analysis of Wolinella succinogenes.</title>
        <authorList>
            <person name="Baar C."/>
            <person name="Eppinger M."/>
            <person name="Raddatz G."/>
            <person name="Simon JM."/>
            <person name="Lanz C."/>
            <person name="Klimmek O."/>
            <person name="Nandakumar R."/>
            <person name="Gross R."/>
            <person name="Rosinus A."/>
            <person name="Keller H."/>
            <person name="Jagtap P."/>
            <person name="Linke B."/>
            <person name="Meyer F."/>
            <person name="Lederer H."/>
            <person name="Schuster S.C."/>
        </authorList>
    </citation>
    <scope>NUCLEOTIDE SEQUENCE [LARGE SCALE GENOMIC DNA]</scope>
    <source>
        <strain evidence="3">ATCC 29543 / DSM 1740 / CCUG 13145 / JCM 31913 / LMG 7466 / NCTC 11488 / FDC 602W</strain>
    </source>
</reference>
<gene>
    <name evidence="2" type="ordered locus">WS1314</name>
</gene>
<protein>
    <recommendedName>
        <fullName evidence="4">Lipoprotein</fullName>
    </recommendedName>
</protein>
<accession>Q7MRJ0</accession>
<dbReference type="KEGG" id="wsu:WS1314"/>
<feature type="coiled-coil region" evidence="1">
    <location>
        <begin position="40"/>
        <end position="67"/>
    </location>
</feature>
<keyword evidence="1" id="KW-0175">Coiled coil</keyword>
<evidence type="ECO:0000313" key="2">
    <source>
        <dbReference type="EMBL" id="CAE10390.1"/>
    </source>
</evidence>
<dbReference type="HOGENOM" id="CLU_2793002_0_0_7"/>
<evidence type="ECO:0000313" key="3">
    <source>
        <dbReference type="Proteomes" id="UP000000422"/>
    </source>
</evidence>
<dbReference type="InterPro" id="IPR035366">
    <property type="entry name" value="DUF5408"/>
</dbReference>
<organism evidence="3">
    <name type="scientific">Wolinella succinogenes (strain ATCC 29543 / DSM 1740 / CCUG 13145 / JCM 31913 / LMG 7466 / NCTC 11488 / FDC 602W)</name>
    <name type="common">Vibrio succinogenes</name>
    <dbReference type="NCBI Taxonomy" id="273121"/>
    <lineage>
        <taxon>Bacteria</taxon>
        <taxon>Pseudomonadati</taxon>
        <taxon>Campylobacterota</taxon>
        <taxon>Epsilonproteobacteria</taxon>
        <taxon>Campylobacterales</taxon>
        <taxon>Helicobacteraceae</taxon>
        <taxon>Wolinella</taxon>
    </lineage>
</organism>
<name>Q7MRJ0_WOLSU</name>
<dbReference type="STRING" id="273121.WS1314"/>
<dbReference type="AlphaFoldDB" id="Q7MRJ0"/>
<evidence type="ECO:0008006" key="4">
    <source>
        <dbReference type="Google" id="ProtNLM"/>
    </source>
</evidence>
<dbReference type="RefSeq" id="WP_011139176.1">
    <property type="nucleotide sequence ID" value="NC_005090.1"/>
</dbReference>
<dbReference type="Proteomes" id="UP000000422">
    <property type="component" value="Chromosome"/>
</dbReference>
<dbReference type="EMBL" id="BX571660">
    <property type="protein sequence ID" value="CAE10390.1"/>
    <property type="molecule type" value="Genomic_DNA"/>
</dbReference>
<evidence type="ECO:0000256" key="1">
    <source>
        <dbReference type="SAM" id="Coils"/>
    </source>
</evidence>
<proteinExistence type="predicted"/>
<dbReference type="Pfam" id="PF17402">
    <property type="entry name" value="DUF5408"/>
    <property type="match status" value="1"/>
</dbReference>
<dbReference type="PROSITE" id="PS51257">
    <property type="entry name" value="PROKAR_LIPOPROTEIN"/>
    <property type="match status" value="1"/>
</dbReference>